<keyword evidence="2" id="KW-1185">Reference proteome</keyword>
<name>A0A151M4E1_ALLMI</name>
<dbReference type="AlphaFoldDB" id="A0A151M4E1"/>
<dbReference type="EMBL" id="AKHW03006631">
    <property type="protein sequence ID" value="KYO19384.1"/>
    <property type="molecule type" value="Genomic_DNA"/>
</dbReference>
<comment type="caution">
    <text evidence="1">The sequence shown here is derived from an EMBL/GenBank/DDBJ whole genome shotgun (WGS) entry which is preliminary data.</text>
</comment>
<dbReference type="STRING" id="8496.A0A151M4E1"/>
<dbReference type="Proteomes" id="UP000050525">
    <property type="component" value="Unassembled WGS sequence"/>
</dbReference>
<organism evidence="1 2">
    <name type="scientific">Alligator mississippiensis</name>
    <name type="common">American alligator</name>
    <dbReference type="NCBI Taxonomy" id="8496"/>
    <lineage>
        <taxon>Eukaryota</taxon>
        <taxon>Metazoa</taxon>
        <taxon>Chordata</taxon>
        <taxon>Craniata</taxon>
        <taxon>Vertebrata</taxon>
        <taxon>Euteleostomi</taxon>
        <taxon>Archelosauria</taxon>
        <taxon>Archosauria</taxon>
        <taxon>Crocodylia</taxon>
        <taxon>Alligatoridae</taxon>
        <taxon>Alligatorinae</taxon>
        <taxon>Alligator</taxon>
    </lineage>
</organism>
<protein>
    <submittedName>
        <fullName evidence="1">Uncharacterized protein</fullName>
    </submittedName>
</protein>
<accession>A0A151M4E1</accession>
<gene>
    <name evidence="1" type="ORF">Y1Q_0003522</name>
</gene>
<sequence length="170" mass="19961">MPVYGNSERFAWLQISAWRKREKESVKKAKKSVDSECSVSSRRQKYQRYPKNASILVKGILEGYKPPPQENRRLISTLSERMRKRRTFADKELECIMLERELRQRELEDPAGMHHLQRPKEDCLPVTETNLGKNCESVYTADHGKDTISSFKLTCFWYLHYRAATGQSFV</sequence>
<evidence type="ECO:0000313" key="1">
    <source>
        <dbReference type="EMBL" id="KYO19384.1"/>
    </source>
</evidence>
<proteinExistence type="predicted"/>
<reference evidence="1 2" key="1">
    <citation type="journal article" date="2012" name="Genome Biol.">
        <title>Sequencing three crocodilian genomes to illuminate the evolution of archosaurs and amniotes.</title>
        <authorList>
            <person name="St John J.A."/>
            <person name="Braun E.L."/>
            <person name="Isberg S.R."/>
            <person name="Miles L.G."/>
            <person name="Chong A.Y."/>
            <person name="Gongora J."/>
            <person name="Dalzell P."/>
            <person name="Moran C."/>
            <person name="Bed'hom B."/>
            <person name="Abzhanov A."/>
            <person name="Burgess S.C."/>
            <person name="Cooksey A.M."/>
            <person name="Castoe T.A."/>
            <person name="Crawford N.G."/>
            <person name="Densmore L.D."/>
            <person name="Drew J.C."/>
            <person name="Edwards S.V."/>
            <person name="Faircloth B.C."/>
            <person name="Fujita M.K."/>
            <person name="Greenwold M.J."/>
            <person name="Hoffmann F.G."/>
            <person name="Howard J.M."/>
            <person name="Iguchi T."/>
            <person name="Janes D.E."/>
            <person name="Khan S.Y."/>
            <person name="Kohno S."/>
            <person name="de Koning A.J."/>
            <person name="Lance S.L."/>
            <person name="McCarthy F.M."/>
            <person name="McCormack J.E."/>
            <person name="Merchant M.E."/>
            <person name="Peterson D.G."/>
            <person name="Pollock D.D."/>
            <person name="Pourmand N."/>
            <person name="Raney B.J."/>
            <person name="Roessler K.A."/>
            <person name="Sanford J.R."/>
            <person name="Sawyer R.H."/>
            <person name="Schmidt C.J."/>
            <person name="Triplett E.W."/>
            <person name="Tuberville T.D."/>
            <person name="Venegas-Anaya M."/>
            <person name="Howard J.T."/>
            <person name="Jarvis E.D."/>
            <person name="Guillette L.J.Jr."/>
            <person name="Glenn T.C."/>
            <person name="Green R.E."/>
            <person name="Ray D.A."/>
        </authorList>
    </citation>
    <scope>NUCLEOTIDE SEQUENCE [LARGE SCALE GENOMIC DNA]</scope>
    <source>
        <strain evidence="1">KSC_2009_1</strain>
    </source>
</reference>
<evidence type="ECO:0000313" key="2">
    <source>
        <dbReference type="Proteomes" id="UP000050525"/>
    </source>
</evidence>